<sequence length="41" mass="4738">MTAINVYHYDAFSTIPNQGNPAGVCMRDISPRRSQVQWRTR</sequence>
<organism evidence="1 2">
    <name type="scientific">Paenibacillus cellulosilyticus</name>
    <dbReference type="NCBI Taxonomy" id="375489"/>
    <lineage>
        <taxon>Bacteria</taxon>
        <taxon>Bacillati</taxon>
        <taxon>Bacillota</taxon>
        <taxon>Bacilli</taxon>
        <taxon>Bacillales</taxon>
        <taxon>Paenibacillaceae</taxon>
        <taxon>Paenibacillus</taxon>
    </lineage>
</organism>
<evidence type="ECO:0000313" key="1">
    <source>
        <dbReference type="EMBL" id="PWV95881.1"/>
    </source>
</evidence>
<protein>
    <recommendedName>
        <fullName evidence="3">PhzF family phenazine biosynthesis protein</fullName>
    </recommendedName>
</protein>
<comment type="caution">
    <text evidence="1">The sequence shown here is derived from an EMBL/GenBank/DDBJ whole genome shotgun (WGS) entry which is preliminary data.</text>
</comment>
<reference evidence="1 2" key="1">
    <citation type="submission" date="2018-05" db="EMBL/GenBank/DDBJ databases">
        <title>Genomic Encyclopedia of Type Strains, Phase III (KMG-III): the genomes of soil and plant-associated and newly described type strains.</title>
        <authorList>
            <person name="Whitman W."/>
        </authorList>
    </citation>
    <scope>NUCLEOTIDE SEQUENCE [LARGE SCALE GENOMIC DNA]</scope>
    <source>
        <strain evidence="1 2">CECT 5696</strain>
    </source>
</reference>
<dbReference type="SUPFAM" id="SSF54506">
    <property type="entry name" value="Diaminopimelate epimerase-like"/>
    <property type="match status" value="1"/>
</dbReference>
<keyword evidence="2" id="KW-1185">Reference proteome</keyword>
<dbReference type="Proteomes" id="UP000246635">
    <property type="component" value="Unassembled WGS sequence"/>
</dbReference>
<gene>
    <name evidence="1" type="ORF">DFQ01_12454</name>
</gene>
<accession>A0A2V2YP57</accession>
<name>A0A2V2YP57_9BACL</name>
<dbReference type="EMBL" id="QGTQ01000024">
    <property type="protein sequence ID" value="PWV95881.1"/>
    <property type="molecule type" value="Genomic_DNA"/>
</dbReference>
<dbReference type="Gene3D" id="3.10.310.10">
    <property type="entry name" value="Diaminopimelate Epimerase, Chain A, domain 1"/>
    <property type="match status" value="1"/>
</dbReference>
<proteinExistence type="predicted"/>
<evidence type="ECO:0008006" key="3">
    <source>
        <dbReference type="Google" id="ProtNLM"/>
    </source>
</evidence>
<evidence type="ECO:0000313" key="2">
    <source>
        <dbReference type="Proteomes" id="UP000246635"/>
    </source>
</evidence>
<dbReference type="AlphaFoldDB" id="A0A2V2YP57"/>